<dbReference type="PANTHER" id="PTHR43861">
    <property type="entry name" value="TRANS-ACONITATE 2-METHYLTRANSFERASE-RELATED"/>
    <property type="match status" value="1"/>
</dbReference>
<keyword evidence="3" id="KW-1185">Reference proteome</keyword>
<dbReference type="Pfam" id="PF08241">
    <property type="entry name" value="Methyltransf_11"/>
    <property type="match status" value="1"/>
</dbReference>
<accession>A0A081P9P0</accession>
<dbReference type="PANTHER" id="PTHR43861:SF1">
    <property type="entry name" value="TRANS-ACONITATE 2-METHYLTRANSFERASE"/>
    <property type="match status" value="1"/>
</dbReference>
<dbReference type="AlphaFoldDB" id="A0A081P9P0"/>
<dbReference type="GO" id="GO:0032259">
    <property type="term" value="P:methylation"/>
    <property type="evidence" value="ECO:0007669"/>
    <property type="project" value="UniProtKB-KW"/>
</dbReference>
<proteinExistence type="predicted"/>
<keyword evidence="2" id="KW-0808">Transferase</keyword>
<name>A0A081P9P0_9BACL</name>
<protein>
    <submittedName>
        <fullName evidence="2">Methyltransferase type 12</fullName>
    </submittedName>
</protein>
<dbReference type="SUPFAM" id="SSF53335">
    <property type="entry name" value="S-adenosyl-L-methionine-dependent methyltransferases"/>
    <property type="match status" value="1"/>
</dbReference>
<keyword evidence="2" id="KW-0489">Methyltransferase</keyword>
<evidence type="ECO:0000313" key="3">
    <source>
        <dbReference type="Proteomes" id="UP000028123"/>
    </source>
</evidence>
<reference evidence="2 3" key="1">
    <citation type="submission" date="2014-06" db="EMBL/GenBank/DDBJ databases">
        <title>Draft genome sequence of Paenibacillus sp. MSt1.</title>
        <authorList>
            <person name="Aw Y.K."/>
            <person name="Ong K.S."/>
            <person name="Gan H.M."/>
            <person name="Lee S.M."/>
        </authorList>
    </citation>
    <scope>NUCLEOTIDE SEQUENCE [LARGE SCALE GENOMIC DNA]</scope>
    <source>
        <strain evidence="2 3">MSt1</strain>
    </source>
</reference>
<dbReference type="CDD" id="cd02440">
    <property type="entry name" value="AdoMet_MTases"/>
    <property type="match status" value="1"/>
</dbReference>
<dbReference type="Gene3D" id="3.40.50.150">
    <property type="entry name" value="Vaccinia Virus protein VP39"/>
    <property type="match status" value="1"/>
</dbReference>
<dbReference type="OrthoDB" id="9774345at2"/>
<evidence type="ECO:0000259" key="1">
    <source>
        <dbReference type="Pfam" id="PF08241"/>
    </source>
</evidence>
<dbReference type="EMBL" id="JNVM01000003">
    <property type="protein sequence ID" value="KEQ27413.1"/>
    <property type="molecule type" value="Genomic_DNA"/>
</dbReference>
<dbReference type="InterPro" id="IPR029063">
    <property type="entry name" value="SAM-dependent_MTases_sf"/>
</dbReference>
<sequence length="270" mass="30836">MEYGMNKNRDNWNDRAPVHEQSEFYDVTSFLSGRSSLLSVELDELGEVAGKSMLHLQCHFGQDSLSWARLGARVTGVDFAEEAVKLARSLNDKLGLDARFVCANVYDVPQVLPEETFDIVFTSYGVLCWLPDLTRWAEIIYEKLKPGGTFYIAEGHPLADIFEIVDGELRMVYSYFEDEAIVFDTEDTYADRNAKLDNTVTYEWAHSLGSVVTALIQAGLRIEFLHEFPFCMYEKFPGLMEKGEDGWWRMKGKEYIPMLFSIRATKPAEA</sequence>
<gene>
    <name evidence="2" type="ORF">ET33_19385</name>
</gene>
<organism evidence="2 3">
    <name type="scientific">Paenibacillus tyrfis</name>
    <dbReference type="NCBI Taxonomy" id="1501230"/>
    <lineage>
        <taxon>Bacteria</taxon>
        <taxon>Bacillati</taxon>
        <taxon>Bacillota</taxon>
        <taxon>Bacilli</taxon>
        <taxon>Bacillales</taxon>
        <taxon>Paenibacillaceae</taxon>
        <taxon>Paenibacillus</taxon>
    </lineage>
</organism>
<dbReference type="eggNOG" id="COG2227">
    <property type="taxonomic scope" value="Bacteria"/>
</dbReference>
<dbReference type="Proteomes" id="UP000028123">
    <property type="component" value="Unassembled WGS sequence"/>
</dbReference>
<dbReference type="GO" id="GO:0008757">
    <property type="term" value="F:S-adenosylmethionine-dependent methyltransferase activity"/>
    <property type="evidence" value="ECO:0007669"/>
    <property type="project" value="InterPro"/>
</dbReference>
<comment type="caution">
    <text evidence="2">The sequence shown here is derived from an EMBL/GenBank/DDBJ whole genome shotgun (WGS) entry which is preliminary data.</text>
</comment>
<feature type="domain" description="Methyltransferase type 11" evidence="1">
    <location>
        <begin position="55"/>
        <end position="152"/>
    </location>
</feature>
<evidence type="ECO:0000313" key="2">
    <source>
        <dbReference type="EMBL" id="KEQ27413.1"/>
    </source>
</evidence>
<dbReference type="InterPro" id="IPR013216">
    <property type="entry name" value="Methyltransf_11"/>
</dbReference>